<reference evidence="2 3" key="1">
    <citation type="submission" date="2020-08" db="EMBL/GenBank/DDBJ databases">
        <title>Genomic Encyclopedia of Type Strains, Phase IV (KMG-IV): sequencing the most valuable type-strain genomes for metagenomic binning, comparative biology and taxonomic classification.</title>
        <authorList>
            <person name="Goeker M."/>
        </authorList>
    </citation>
    <scope>NUCLEOTIDE SEQUENCE [LARGE SCALE GENOMIC DNA]</scope>
    <source>
        <strain evidence="2 3">DSM 27244</strain>
    </source>
</reference>
<dbReference type="Gene3D" id="3.40.630.30">
    <property type="match status" value="1"/>
</dbReference>
<dbReference type="GO" id="GO:0016747">
    <property type="term" value="F:acyltransferase activity, transferring groups other than amino-acyl groups"/>
    <property type="evidence" value="ECO:0007669"/>
    <property type="project" value="InterPro"/>
</dbReference>
<feature type="domain" description="N-acetyltransferase" evidence="1">
    <location>
        <begin position="14"/>
        <end position="173"/>
    </location>
</feature>
<dbReference type="PROSITE" id="PS51186">
    <property type="entry name" value="GNAT"/>
    <property type="match status" value="1"/>
</dbReference>
<evidence type="ECO:0000259" key="1">
    <source>
        <dbReference type="PROSITE" id="PS51186"/>
    </source>
</evidence>
<name>A0A7W9ARY4_9SPHN</name>
<dbReference type="EMBL" id="JACIJJ010000004">
    <property type="protein sequence ID" value="MBB5699504.1"/>
    <property type="molecule type" value="Genomic_DNA"/>
</dbReference>
<keyword evidence="2" id="KW-0808">Transferase</keyword>
<dbReference type="PANTHER" id="PTHR43792">
    <property type="entry name" value="GNAT FAMILY, PUTATIVE (AFU_ORTHOLOGUE AFUA_3G00765)-RELATED-RELATED"/>
    <property type="match status" value="1"/>
</dbReference>
<dbReference type="InterPro" id="IPR000182">
    <property type="entry name" value="GNAT_dom"/>
</dbReference>
<dbReference type="InterPro" id="IPR016181">
    <property type="entry name" value="Acyl_CoA_acyltransferase"/>
</dbReference>
<dbReference type="SUPFAM" id="SSF55729">
    <property type="entry name" value="Acyl-CoA N-acyltransferases (Nat)"/>
    <property type="match status" value="1"/>
</dbReference>
<dbReference type="InterPro" id="IPR051531">
    <property type="entry name" value="N-acetyltransferase"/>
</dbReference>
<dbReference type="Proteomes" id="UP000557739">
    <property type="component" value="Unassembled WGS sequence"/>
</dbReference>
<evidence type="ECO:0000313" key="3">
    <source>
        <dbReference type="Proteomes" id="UP000557739"/>
    </source>
</evidence>
<keyword evidence="3" id="KW-1185">Reference proteome</keyword>
<accession>A0A7W9ARY4</accession>
<organism evidence="2 3">
    <name type="scientific">Sphingomonas yantingensis</name>
    <dbReference type="NCBI Taxonomy" id="1241761"/>
    <lineage>
        <taxon>Bacteria</taxon>
        <taxon>Pseudomonadati</taxon>
        <taxon>Pseudomonadota</taxon>
        <taxon>Alphaproteobacteria</taxon>
        <taxon>Sphingomonadales</taxon>
        <taxon>Sphingomonadaceae</taxon>
        <taxon>Sphingomonas</taxon>
    </lineage>
</organism>
<evidence type="ECO:0000313" key="2">
    <source>
        <dbReference type="EMBL" id="MBB5699504.1"/>
    </source>
</evidence>
<protein>
    <submittedName>
        <fullName evidence="2">RimJ/RimL family protein N-acetyltransferase</fullName>
    </submittedName>
</protein>
<dbReference type="RefSeq" id="WP_343053279.1">
    <property type="nucleotide sequence ID" value="NZ_JACIJJ010000004.1"/>
</dbReference>
<dbReference type="AlphaFoldDB" id="A0A7W9ARY4"/>
<proteinExistence type="predicted"/>
<gene>
    <name evidence="2" type="ORF">FHR19_002870</name>
</gene>
<comment type="caution">
    <text evidence="2">The sequence shown here is derived from an EMBL/GenBank/DDBJ whole genome shotgun (WGS) entry which is preliminary data.</text>
</comment>
<sequence>MTNRPFPTLRTARLVLRPRTPDDAVTLFAAFADVEAMRYWSTGPHETVEQTHAYLAQDMPDWRAWAITLSGDDRAIGFVSVGEDWKGNVSEIGYMLLRAHWRRGIVAEAVSAVIEQVFAEGQRRLYADTDPENTGSRALLEGLGFKLEGVLRAEWETHIGVRDTALYGLLPDDWSAARAEKIERTRRKVA</sequence>
<dbReference type="Pfam" id="PF13302">
    <property type="entry name" value="Acetyltransf_3"/>
    <property type="match status" value="1"/>
</dbReference>